<dbReference type="GO" id="GO:0140359">
    <property type="term" value="F:ABC-type transporter activity"/>
    <property type="evidence" value="ECO:0007669"/>
    <property type="project" value="InterPro"/>
</dbReference>
<dbReference type="AlphaFoldDB" id="A0A5B0DZD1"/>
<feature type="transmembrane region" description="Helical" evidence="9">
    <location>
        <begin position="263"/>
        <end position="281"/>
    </location>
</feature>
<dbReference type="InterPro" id="IPR017871">
    <property type="entry name" value="ABC_transporter-like_CS"/>
</dbReference>
<proteinExistence type="inferred from homology"/>
<evidence type="ECO:0000313" key="13">
    <source>
        <dbReference type="Proteomes" id="UP000324738"/>
    </source>
</evidence>
<organism evidence="12 13">
    <name type="scientific">Aureimonas fodinaquatilis</name>
    <dbReference type="NCBI Taxonomy" id="2565783"/>
    <lineage>
        <taxon>Bacteria</taxon>
        <taxon>Pseudomonadati</taxon>
        <taxon>Pseudomonadota</taxon>
        <taxon>Alphaproteobacteria</taxon>
        <taxon>Hyphomicrobiales</taxon>
        <taxon>Aurantimonadaceae</taxon>
        <taxon>Aureimonas</taxon>
    </lineage>
</organism>
<feature type="transmembrane region" description="Helical" evidence="9">
    <location>
        <begin position="146"/>
        <end position="169"/>
    </location>
</feature>
<comment type="similarity">
    <text evidence="2">Belongs to the ABC transporter superfamily.</text>
</comment>
<comment type="caution">
    <text evidence="12">The sequence shown here is derived from an EMBL/GenBank/DDBJ whole genome shotgun (WGS) entry which is preliminary data.</text>
</comment>
<dbReference type="PROSITE" id="PS50929">
    <property type="entry name" value="ABC_TM1F"/>
    <property type="match status" value="1"/>
</dbReference>
<dbReference type="SUPFAM" id="SSF90123">
    <property type="entry name" value="ABC transporter transmembrane region"/>
    <property type="match status" value="1"/>
</dbReference>
<dbReference type="SUPFAM" id="SSF52540">
    <property type="entry name" value="P-loop containing nucleoside triphosphate hydrolases"/>
    <property type="match status" value="1"/>
</dbReference>
<dbReference type="PANTHER" id="PTHR24221:SF654">
    <property type="entry name" value="ATP-BINDING CASSETTE SUB-FAMILY B MEMBER 6"/>
    <property type="match status" value="1"/>
</dbReference>
<protein>
    <submittedName>
        <fullName evidence="12">ABC transporter ATP-binding protein</fullName>
    </submittedName>
</protein>
<evidence type="ECO:0000256" key="3">
    <source>
        <dbReference type="ARBA" id="ARBA00022448"/>
    </source>
</evidence>
<dbReference type="Pfam" id="PF00005">
    <property type="entry name" value="ABC_tran"/>
    <property type="match status" value="1"/>
</dbReference>
<evidence type="ECO:0000256" key="6">
    <source>
        <dbReference type="ARBA" id="ARBA00022840"/>
    </source>
</evidence>
<keyword evidence="4 9" id="KW-0812">Transmembrane</keyword>
<evidence type="ECO:0000256" key="4">
    <source>
        <dbReference type="ARBA" id="ARBA00022692"/>
    </source>
</evidence>
<keyword evidence="13" id="KW-1185">Reference proteome</keyword>
<keyword evidence="5" id="KW-0547">Nucleotide-binding</keyword>
<evidence type="ECO:0000256" key="2">
    <source>
        <dbReference type="ARBA" id="ARBA00005417"/>
    </source>
</evidence>
<dbReference type="Pfam" id="PF00664">
    <property type="entry name" value="ABC_membrane"/>
    <property type="match status" value="1"/>
</dbReference>
<dbReference type="PROSITE" id="PS50893">
    <property type="entry name" value="ABC_TRANSPORTER_2"/>
    <property type="match status" value="1"/>
</dbReference>
<dbReference type="FunFam" id="3.40.50.300:FF:000287">
    <property type="entry name" value="Multidrug ABC transporter ATP-binding protein"/>
    <property type="match status" value="1"/>
</dbReference>
<reference evidence="12 13" key="1">
    <citation type="submission" date="2019-08" db="EMBL/GenBank/DDBJ databases">
        <title>Aureimonas fodiniaquatilis sp. nov., isolated from a coal mine wastewater.</title>
        <authorList>
            <person name="Kim W."/>
        </authorList>
    </citation>
    <scope>NUCLEOTIDE SEQUENCE [LARGE SCALE GENOMIC DNA]</scope>
    <source>
        <strain evidence="12 13">CAU 1482</strain>
    </source>
</reference>
<dbReference type="GO" id="GO:0005886">
    <property type="term" value="C:plasma membrane"/>
    <property type="evidence" value="ECO:0007669"/>
    <property type="project" value="UniProtKB-SubCell"/>
</dbReference>
<evidence type="ECO:0000256" key="5">
    <source>
        <dbReference type="ARBA" id="ARBA00022741"/>
    </source>
</evidence>
<comment type="subcellular location">
    <subcellularLocation>
        <location evidence="1">Cell membrane</location>
        <topology evidence="1">Multi-pass membrane protein</topology>
    </subcellularLocation>
</comment>
<name>A0A5B0DZD1_9HYPH</name>
<dbReference type="SMART" id="SM00382">
    <property type="entry name" value="AAA"/>
    <property type="match status" value="1"/>
</dbReference>
<dbReference type="Proteomes" id="UP000324738">
    <property type="component" value="Unassembled WGS sequence"/>
</dbReference>
<keyword evidence="7 9" id="KW-1133">Transmembrane helix</keyword>
<dbReference type="InterPro" id="IPR039421">
    <property type="entry name" value="Type_1_exporter"/>
</dbReference>
<feature type="transmembrane region" description="Helical" evidence="9">
    <location>
        <begin position="175"/>
        <end position="196"/>
    </location>
</feature>
<dbReference type="GO" id="GO:0016887">
    <property type="term" value="F:ATP hydrolysis activity"/>
    <property type="evidence" value="ECO:0007669"/>
    <property type="project" value="InterPro"/>
</dbReference>
<evidence type="ECO:0000256" key="7">
    <source>
        <dbReference type="ARBA" id="ARBA00022989"/>
    </source>
</evidence>
<accession>A0A5B0DZD1</accession>
<evidence type="ECO:0000259" key="11">
    <source>
        <dbReference type="PROSITE" id="PS50929"/>
    </source>
</evidence>
<dbReference type="EMBL" id="VTWH01000001">
    <property type="protein sequence ID" value="KAA0971796.1"/>
    <property type="molecule type" value="Genomic_DNA"/>
</dbReference>
<feature type="domain" description="ABC transporter" evidence="10">
    <location>
        <begin position="352"/>
        <end position="585"/>
    </location>
</feature>
<dbReference type="GO" id="GO:0005524">
    <property type="term" value="F:ATP binding"/>
    <property type="evidence" value="ECO:0007669"/>
    <property type="project" value="UniProtKB-KW"/>
</dbReference>
<evidence type="ECO:0000256" key="8">
    <source>
        <dbReference type="ARBA" id="ARBA00023136"/>
    </source>
</evidence>
<dbReference type="OrthoDB" id="9804259at2"/>
<gene>
    <name evidence="12" type="ORF">FPY71_01295</name>
</gene>
<dbReference type="InterPro" id="IPR003439">
    <property type="entry name" value="ABC_transporter-like_ATP-bd"/>
</dbReference>
<keyword evidence="6 12" id="KW-0067">ATP-binding</keyword>
<evidence type="ECO:0000259" key="10">
    <source>
        <dbReference type="PROSITE" id="PS50893"/>
    </source>
</evidence>
<dbReference type="InterPro" id="IPR027417">
    <property type="entry name" value="P-loop_NTPase"/>
</dbReference>
<dbReference type="GO" id="GO:0034040">
    <property type="term" value="F:ATPase-coupled lipid transmembrane transporter activity"/>
    <property type="evidence" value="ECO:0007669"/>
    <property type="project" value="TreeGrafter"/>
</dbReference>
<sequence length="589" mass="64676">MSLFSSGRAGAVARVLGFTINNWRTQKRLVATILGCITLATAADIFMPVYAGRLVDAVSMDRDAGLAHALPALGMMAVLGLAFVVLRHIAWSAVVPMSLAIMSQVSQTGFAQVQRFSADWHANNFSGSTVRQVTRGMWALDTLHDVLLLTLWPSLVVLVGSVLLLGWHWPVMGVVMGLGAIGYIWLTLALSIRWLVPAAKVSNRLDTRVGGVLADALACNGVVKAFGAEAREEQRLGTALADWQAKTRITWMRHTWAGTLQSWLLWLIRIGLASLALYMWWLGRATPGDVTYVLTTYFVLQGYLRDIGMHIHNLQRSINEMEELVGLHDAAPQIRDVDHAPQLKVPHGEIVYDRVDFHYAGHRTPLYQDLSVTIPAGQRVGLVGHSGSGKTTFVKLIQRLHEVTGGSICIDGQNVAEVTQQSLRRNVAIVPQESVLFHRSLAENISYARPGATQAEIEQAARLASAHDFISRMPHGYDTMVGERGVKLSGGERQRVALARAFLADAPLLILDEATSALDSESELLIQQAMERLMAGRTSLVIAHRLSTVRALDRILVFDQGRIVEDGNHAELIRRTGGLYRRLAERQAA</sequence>
<keyword evidence="3" id="KW-0813">Transport</keyword>
<dbReference type="InterPro" id="IPR036640">
    <property type="entry name" value="ABC1_TM_sf"/>
</dbReference>
<feature type="domain" description="ABC transmembrane type-1" evidence="11">
    <location>
        <begin position="31"/>
        <end position="316"/>
    </location>
</feature>
<evidence type="ECO:0000256" key="1">
    <source>
        <dbReference type="ARBA" id="ARBA00004651"/>
    </source>
</evidence>
<feature type="transmembrane region" description="Helical" evidence="9">
    <location>
        <begin position="70"/>
        <end position="90"/>
    </location>
</feature>
<dbReference type="PROSITE" id="PS00211">
    <property type="entry name" value="ABC_TRANSPORTER_1"/>
    <property type="match status" value="1"/>
</dbReference>
<feature type="transmembrane region" description="Helical" evidence="9">
    <location>
        <begin position="29"/>
        <end position="50"/>
    </location>
</feature>
<dbReference type="Gene3D" id="3.40.50.300">
    <property type="entry name" value="P-loop containing nucleotide triphosphate hydrolases"/>
    <property type="match status" value="1"/>
</dbReference>
<dbReference type="InterPro" id="IPR003593">
    <property type="entry name" value="AAA+_ATPase"/>
</dbReference>
<dbReference type="Gene3D" id="1.20.1560.10">
    <property type="entry name" value="ABC transporter type 1, transmembrane domain"/>
    <property type="match status" value="1"/>
</dbReference>
<keyword evidence="8 9" id="KW-0472">Membrane</keyword>
<evidence type="ECO:0000313" key="12">
    <source>
        <dbReference type="EMBL" id="KAA0971796.1"/>
    </source>
</evidence>
<evidence type="ECO:0000256" key="9">
    <source>
        <dbReference type="SAM" id="Phobius"/>
    </source>
</evidence>
<dbReference type="PANTHER" id="PTHR24221">
    <property type="entry name" value="ATP-BINDING CASSETTE SUB-FAMILY B"/>
    <property type="match status" value="1"/>
</dbReference>
<dbReference type="RefSeq" id="WP_149296855.1">
    <property type="nucleotide sequence ID" value="NZ_VTWH01000001.1"/>
</dbReference>
<dbReference type="InterPro" id="IPR011527">
    <property type="entry name" value="ABC1_TM_dom"/>
</dbReference>